<dbReference type="SUPFAM" id="SSF54928">
    <property type="entry name" value="RNA-binding domain, RBD"/>
    <property type="match status" value="1"/>
</dbReference>
<dbReference type="Pfam" id="PF00076">
    <property type="entry name" value="RRM_1"/>
    <property type="match status" value="1"/>
</dbReference>
<dbReference type="AlphaFoldDB" id="S2JKP1"/>
<organism evidence="5 6">
    <name type="scientific">Mucor circinelloides f. circinelloides (strain 1006PhL)</name>
    <name type="common">Mucormycosis agent</name>
    <name type="synonym">Calyptromyces circinelloides</name>
    <dbReference type="NCBI Taxonomy" id="1220926"/>
    <lineage>
        <taxon>Eukaryota</taxon>
        <taxon>Fungi</taxon>
        <taxon>Fungi incertae sedis</taxon>
        <taxon>Mucoromycota</taxon>
        <taxon>Mucoromycotina</taxon>
        <taxon>Mucoromycetes</taxon>
        <taxon>Mucorales</taxon>
        <taxon>Mucorineae</taxon>
        <taxon>Mucoraceae</taxon>
        <taxon>Mucor</taxon>
    </lineage>
</organism>
<keyword evidence="1 2" id="KW-0694">RNA-binding</keyword>
<dbReference type="PANTHER" id="PTHR19965:SF82">
    <property type="entry name" value="THO COMPLEX SUBUNIT 4"/>
    <property type="match status" value="1"/>
</dbReference>
<sequence length="344" mass="37775">MSHTPMDLDSSLDDLIKKRKSSGSDKSKFKKQNNNKSKKQHQSQVSSRPALQTGKAKVTKPTQQRNSSGINARLSTSSGNPPSGPLFTAKNAPPTQRHTPKADPSQIIITKAIPASNAVSSRLGNGAGNDKKVKSVIASRLGSQPRQQQQQQQQQRKIQSQILHPLPTTQQHPVMPSSSIQPSRDPVQIRGMFQSEYAEQGQGISIRGRSNTATARPGISIRGESGPTTVLMTGLDAYTNSDDVRLTVENFGNVLNCEVLRDRQGRSFGEAEIEFSSKDAALDCIAALDNQLADGRILRIILREPKKPQTYAQKQIRSMVQPSYGVSGKMYSDQLTPRYDIYRQ</sequence>
<dbReference type="STRING" id="1220926.S2JKP1"/>
<accession>S2JKP1</accession>
<dbReference type="InterPro" id="IPR051229">
    <property type="entry name" value="ALYREF_mRNA_export"/>
</dbReference>
<dbReference type="eggNOG" id="ENOG502RADX">
    <property type="taxonomic scope" value="Eukaryota"/>
</dbReference>
<feature type="domain" description="RRM" evidence="4">
    <location>
        <begin position="228"/>
        <end position="305"/>
    </location>
</feature>
<gene>
    <name evidence="5" type="ORF">HMPREF1544_02583</name>
</gene>
<reference evidence="6" key="1">
    <citation type="submission" date="2013-05" db="EMBL/GenBank/DDBJ databases">
        <title>The Genome sequence of Mucor circinelloides f. circinelloides 1006PhL.</title>
        <authorList>
            <consortium name="The Broad Institute Genomics Platform"/>
            <person name="Cuomo C."/>
            <person name="Earl A."/>
            <person name="Findley K."/>
            <person name="Lee S.C."/>
            <person name="Walker B."/>
            <person name="Young S."/>
            <person name="Zeng Q."/>
            <person name="Gargeya S."/>
            <person name="Fitzgerald M."/>
            <person name="Haas B."/>
            <person name="Abouelleil A."/>
            <person name="Allen A.W."/>
            <person name="Alvarado L."/>
            <person name="Arachchi H.M."/>
            <person name="Berlin A.M."/>
            <person name="Chapman S.B."/>
            <person name="Gainer-Dewar J."/>
            <person name="Goldberg J."/>
            <person name="Griggs A."/>
            <person name="Gujja S."/>
            <person name="Hansen M."/>
            <person name="Howarth C."/>
            <person name="Imamovic A."/>
            <person name="Ireland A."/>
            <person name="Larimer J."/>
            <person name="McCowan C."/>
            <person name="Murphy C."/>
            <person name="Pearson M."/>
            <person name="Poon T.W."/>
            <person name="Priest M."/>
            <person name="Roberts A."/>
            <person name="Saif S."/>
            <person name="Shea T."/>
            <person name="Sisk P."/>
            <person name="Sykes S."/>
            <person name="Wortman J."/>
            <person name="Nusbaum C."/>
            <person name="Birren B."/>
        </authorList>
    </citation>
    <scope>NUCLEOTIDE SEQUENCE [LARGE SCALE GENOMIC DNA]</scope>
    <source>
        <strain evidence="6">1006PhL</strain>
    </source>
</reference>
<dbReference type="InterPro" id="IPR000504">
    <property type="entry name" value="RRM_dom"/>
</dbReference>
<dbReference type="PANTHER" id="PTHR19965">
    <property type="entry name" value="RNA AND EXPORT FACTOR BINDING PROTEIN"/>
    <property type="match status" value="1"/>
</dbReference>
<dbReference type="InParanoid" id="S2JKP1"/>
<dbReference type="InterPro" id="IPR012677">
    <property type="entry name" value="Nucleotide-bd_a/b_plait_sf"/>
</dbReference>
<dbReference type="Proteomes" id="UP000014254">
    <property type="component" value="Unassembled WGS sequence"/>
</dbReference>
<protein>
    <recommendedName>
        <fullName evidence="4">RRM domain-containing protein</fullName>
    </recommendedName>
</protein>
<dbReference type="GO" id="GO:0003729">
    <property type="term" value="F:mRNA binding"/>
    <property type="evidence" value="ECO:0007669"/>
    <property type="project" value="TreeGrafter"/>
</dbReference>
<name>S2JKP1_MUCC1</name>
<dbReference type="SMART" id="SM00360">
    <property type="entry name" value="RRM"/>
    <property type="match status" value="1"/>
</dbReference>
<proteinExistence type="predicted"/>
<evidence type="ECO:0000313" key="5">
    <source>
        <dbReference type="EMBL" id="EPB90524.1"/>
    </source>
</evidence>
<dbReference type="CDD" id="cd00590">
    <property type="entry name" value="RRM_SF"/>
    <property type="match status" value="1"/>
</dbReference>
<dbReference type="InterPro" id="IPR035979">
    <property type="entry name" value="RBD_domain_sf"/>
</dbReference>
<evidence type="ECO:0000313" key="6">
    <source>
        <dbReference type="Proteomes" id="UP000014254"/>
    </source>
</evidence>
<feature type="compositionally biased region" description="Basic residues" evidence="3">
    <location>
        <begin position="28"/>
        <end position="41"/>
    </location>
</feature>
<dbReference type="PROSITE" id="PS50102">
    <property type="entry name" value="RRM"/>
    <property type="match status" value="1"/>
</dbReference>
<feature type="compositionally biased region" description="Polar residues" evidence="3">
    <location>
        <begin position="60"/>
        <end position="81"/>
    </location>
</feature>
<evidence type="ECO:0000259" key="4">
    <source>
        <dbReference type="PROSITE" id="PS50102"/>
    </source>
</evidence>
<dbReference type="OMA" id="MSHTPMD"/>
<dbReference type="VEuPathDB" id="FungiDB:HMPREF1544_02583"/>
<evidence type="ECO:0000256" key="1">
    <source>
        <dbReference type="ARBA" id="ARBA00022884"/>
    </source>
</evidence>
<evidence type="ECO:0000256" key="2">
    <source>
        <dbReference type="PROSITE-ProRule" id="PRU00176"/>
    </source>
</evidence>
<dbReference type="Gene3D" id="3.30.70.330">
    <property type="match status" value="1"/>
</dbReference>
<dbReference type="OrthoDB" id="6159137at2759"/>
<keyword evidence="6" id="KW-1185">Reference proteome</keyword>
<evidence type="ECO:0000256" key="3">
    <source>
        <dbReference type="SAM" id="MobiDB-lite"/>
    </source>
</evidence>
<dbReference type="EMBL" id="KE123919">
    <property type="protein sequence ID" value="EPB90524.1"/>
    <property type="molecule type" value="Genomic_DNA"/>
</dbReference>
<dbReference type="GO" id="GO:0005634">
    <property type="term" value="C:nucleus"/>
    <property type="evidence" value="ECO:0007669"/>
    <property type="project" value="TreeGrafter"/>
</dbReference>
<feature type="region of interest" description="Disordered" evidence="3">
    <location>
        <begin position="1"/>
        <end position="105"/>
    </location>
</feature>